<protein>
    <submittedName>
        <fullName evidence="2">Uncharacterized protein</fullName>
    </submittedName>
</protein>
<dbReference type="Proteomes" id="UP000754883">
    <property type="component" value="Unassembled WGS sequence"/>
</dbReference>
<reference evidence="3" key="1">
    <citation type="submission" date="2019-06" db="EMBL/GenBank/DDBJ databases">
        <authorList>
            <person name="Broberg M."/>
        </authorList>
    </citation>
    <scope>NUCLEOTIDE SEQUENCE [LARGE SCALE GENOMIC DNA]</scope>
</reference>
<dbReference type="EMBL" id="CABFNO020001379">
    <property type="protein sequence ID" value="CAG9984142.1"/>
    <property type="molecule type" value="Genomic_DNA"/>
</dbReference>
<evidence type="ECO:0000313" key="3">
    <source>
        <dbReference type="Proteomes" id="UP000754883"/>
    </source>
</evidence>
<feature type="chain" id="PRO_5040332814" evidence="1">
    <location>
        <begin position="23"/>
        <end position="141"/>
    </location>
</feature>
<accession>A0A9N9UCE0</accession>
<reference evidence="2 3" key="2">
    <citation type="submission" date="2021-10" db="EMBL/GenBank/DDBJ databases">
        <authorList>
            <person name="Piombo E."/>
        </authorList>
    </citation>
    <scope>NUCLEOTIDE SEQUENCE [LARGE SCALE GENOMIC DNA]</scope>
</reference>
<comment type="caution">
    <text evidence="2">The sequence shown here is derived from an EMBL/GenBank/DDBJ whole genome shotgun (WGS) entry which is preliminary data.</text>
</comment>
<dbReference type="OrthoDB" id="5133123at2759"/>
<sequence length="141" mass="15006">MHSSSIIAVAAAVAGLAQPAIATYQTDKGAQINFYTDKSCTKYTGEAACWWSKSPLIGWMVNGGQEAECFQLNMPGNSLSINTANIWSKAGSQTKGNCYLFDDYNCKGNSVTSNYVPGSGTCFGSRSKDGWLWKSASCASV</sequence>
<keyword evidence="1" id="KW-0732">Signal</keyword>
<evidence type="ECO:0000313" key="2">
    <source>
        <dbReference type="EMBL" id="CAG9984142.1"/>
    </source>
</evidence>
<gene>
    <name evidence="2" type="ORF">CBYS24578_00008625</name>
</gene>
<name>A0A9N9UCE0_9HYPO</name>
<keyword evidence="3" id="KW-1185">Reference proteome</keyword>
<feature type="signal peptide" evidence="1">
    <location>
        <begin position="1"/>
        <end position="22"/>
    </location>
</feature>
<evidence type="ECO:0000256" key="1">
    <source>
        <dbReference type="SAM" id="SignalP"/>
    </source>
</evidence>
<dbReference type="AlphaFoldDB" id="A0A9N9UCE0"/>
<proteinExistence type="predicted"/>
<organism evidence="2 3">
    <name type="scientific">Clonostachys byssicola</name>
    <dbReference type="NCBI Taxonomy" id="160290"/>
    <lineage>
        <taxon>Eukaryota</taxon>
        <taxon>Fungi</taxon>
        <taxon>Dikarya</taxon>
        <taxon>Ascomycota</taxon>
        <taxon>Pezizomycotina</taxon>
        <taxon>Sordariomycetes</taxon>
        <taxon>Hypocreomycetidae</taxon>
        <taxon>Hypocreales</taxon>
        <taxon>Bionectriaceae</taxon>
        <taxon>Clonostachys</taxon>
    </lineage>
</organism>